<proteinExistence type="predicted"/>
<organism evidence="3 4">
    <name type="scientific">Gossypium trilobum</name>
    <dbReference type="NCBI Taxonomy" id="34281"/>
    <lineage>
        <taxon>Eukaryota</taxon>
        <taxon>Viridiplantae</taxon>
        <taxon>Streptophyta</taxon>
        <taxon>Embryophyta</taxon>
        <taxon>Tracheophyta</taxon>
        <taxon>Spermatophyta</taxon>
        <taxon>Magnoliopsida</taxon>
        <taxon>eudicotyledons</taxon>
        <taxon>Gunneridae</taxon>
        <taxon>Pentapetalae</taxon>
        <taxon>rosids</taxon>
        <taxon>malvids</taxon>
        <taxon>Malvales</taxon>
        <taxon>Malvaceae</taxon>
        <taxon>Malvoideae</taxon>
        <taxon>Gossypium</taxon>
    </lineage>
</organism>
<dbReference type="Proteomes" id="UP000593568">
    <property type="component" value="Unassembled WGS sequence"/>
</dbReference>
<name>A0A7J9DUP7_9ROSI</name>
<accession>A0A7J9DUP7</accession>
<feature type="compositionally biased region" description="Low complexity" evidence="2">
    <location>
        <begin position="304"/>
        <end position="363"/>
    </location>
</feature>
<feature type="coiled-coil region" evidence="1">
    <location>
        <begin position="177"/>
        <end position="211"/>
    </location>
</feature>
<evidence type="ECO:0000313" key="3">
    <source>
        <dbReference type="EMBL" id="MBA0764482.1"/>
    </source>
</evidence>
<dbReference type="AlphaFoldDB" id="A0A7J9DUP7"/>
<feature type="compositionally biased region" description="Low complexity" evidence="2">
    <location>
        <begin position="56"/>
        <end position="72"/>
    </location>
</feature>
<dbReference type="PANTHER" id="PTHR31016:SF20">
    <property type="entry name" value="HEAT-INDUCIBLE TRANSCRIPTION REPRESSOR-RELATED"/>
    <property type="match status" value="1"/>
</dbReference>
<keyword evidence="1" id="KW-0175">Coiled coil</keyword>
<evidence type="ECO:0000256" key="1">
    <source>
        <dbReference type="SAM" id="Coils"/>
    </source>
</evidence>
<evidence type="ECO:0000256" key="2">
    <source>
        <dbReference type="SAM" id="MobiDB-lite"/>
    </source>
</evidence>
<keyword evidence="4" id="KW-1185">Reference proteome</keyword>
<sequence>MIELLFLFELQGFNAYEDSINDSKGFWGVLARKAKAILDDDNVSQDTETRGRVLDASTASQASHSQKQQSAESYRRMDHPAIRRGLDRLNTSLNQIGDSFEKTFEEGRTIVESKTQDIIHETRKLQIRRKGNSPMAQNQFTGFNSTVQPPMQLQNQTNHDNQLKASRDVAMATAAKAKLLLRELKTVKADLAFAKERCAQLEEENKLLRESREKGDNPADDDLIRLQLETLLAEKGRLAHENSIYARENRFLREIIEYHQLSMQDVVYLDEGAEEVAPVGSPINFPLSKMLSGDYTPELEVLDPSSSPSKPRIRSPSPSPSQPRIRSPSPLSQHRIRSPSPSLSQPRIRSPSPSPSPCRQQPILTKEISSHLSQPAEEASKGTTPPHASNSKTNVPPTSTH</sequence>
<comment type="caution">
    <text evidence="3">The sequence shown here is derived from an EMBL/GenBank/DDBJ whole genome shotgun (WGS) entry which is preliminary data.</text>
</comment>
<gene>
    <name evidence="3" type="ORF">Gotri_013831</name>
</gene>
<feature type="region of interest" description="Disordered" evidence="2">
    <location>
        <begin position="298"/>
        <end position="401"/>
    </location>
</feature>
<reference evidence="3 4" key="1">
    <citation type="journal article" date="2019" name="Genome Biol. Evol.">
        <title>Insights into the evolution of the New World diploid cottons (Gossypium, subgenus Houzingenia) based on genome sequencing.</title>
        <authorList>
            <person name="Grover C.E."/>
            <person name="Arick M.A. 2nd"/>
            <person name="Thrash A."/>
            <person name="Conover J.L."/>
            <person name="Sanders W.S."/>
            <person name="Peterson D.G."/>
            <person name="Frelichowski J.E."/>
            <person name="Scheffler J.A."/>
            <person name="Scheffler B.E."/>
            <person name="Wendel J.F."/>
        </authorList>
    </citation>
    <scope>NUCLEOTIDE SEQUENCE [LARGE SCALE GENOMIC DNA]</scope>
    <source>
        <strain evidence="3">8</strain>
        <tissue evidence="3">Leaf</tissue>
    </source>
</reference>
<protein>
    <submittedName>
        <fullName evidence="3">Uncharacterized protein</fullName>
    </submittedName>
</protein>
<feature type="compositionally biased region" description="Polar residues" evidence="2">
    <location>
        <begin position="381"/>
        <end position="401"/>
    </location>
</feature>
<dbReference type="PANTHER" id="PTHR31016">
    <property type="entry name" value="OS04G0228100 PROTEIN"/>
    <property type="match status" value="1"/>
</dbReference>
<dbReference type="EMBL" id="JABEZW010000005">
    <property type="protein sequence ID" value="MBA0764482.1"/>
    <property type="molecule type" value="Genomic_DNA"/>
</dbReference>
<feature type="region of interest" description="Disordered" evidence="2">
    <location>
        <begin position="54"/>
        <end position="81"/>
    </location>
</feature>
<evidence type="ECO:0000313" key="4">
    <source>
        <dbReference type="Proteomes" id="UP000593568"/>
    </source>
</evidence>